<dbReference type="Proteomes" id="UP000324222">
    <property type="component" value="Unassembled WGS sequence"/>
</dbReference>
<comment type="caution">
    <text evidence="1">The sequence shown here is derived from an EMBL/GenBank/DDBJ whole genome shotgun (WGS) entry which is preliminary data.</text>
</comment>
<gene>
    <name evidence="1" type="ORF">E2C01_011273</name>
</gene>
<name>A0A5B7DAM6_PORTR</name>
<evidence type="ECO:0000313" key="2">
    <source>
        <dbReference type="Proteomes" id="UP000324222"/>
    </source>
</evidence>
<dbReference type="AlphaFoldDB" id="A0A5B7DAM6"/>
<accession>A0A5B7DAM6</accession>
<evidence type="ECO:0000313" key="1">
    <source>
        <dbReference type="EMBL" id="MPC18391.1"/>
    </source>
</evidence>
<keyword evidence="2" id="KW-1185">Reference proteome</keyword>
<proteinExistence type="predicted"/>
<dbReference type="EMBL" id="VSRR010000675">
    <property type="protein sequence ID" value="MPC18391.1"/>
    <property type="molecule type" value="Genomic_DNA"/>
</dbReference>
<reference evidence="1 2" key="1">
    <citation type="submission" date="2019-05" db="EMBL/GenBank/DDBJ databases">
        <title>Another draft genome of Portunus trituberculatus and its Hox gene families provides insights of decapod evolution.</title>
        <authorList>
            <person name="Jeong J.-H."/>
            <person name="Song I."/>
            <person name="Kim S."/>
            <person name="Choi T."/>
            <person name="Kim D."/>
            <person name="Ryu S."/>
            <person name="Kim W."/>
        </authorList>
    </citation>
    <scope>NUCLEOTIDE SEQUENCE [LARGE SCALE GENOMIC DNA]</scope>
    <source>
        <tissue evidence="1">Muscle</tissue>
    </source>
</reference>
<organism evidence="1 2">
    <name type="scientific">Portunus trituberculatus</name>
    <name type="common">Swimming crab</name>
    <name type="synonym">Neptunus trituberculatus</name>
    <dbReference type="NCBI Taxonomy" id="210409"/>
    <lineage>
        <taxon>Eukaryota</taxon>
        <taxon>Metazoa</taxon>
        <taxon>Ecdysozoa</taxon>
        <taxon>Arthropoda</taxon>
        <taxon>Crustacea</taxon>
        <taxon>Multicrustacea</taxon>
        <taxon>Malacostraca</taxon>
        <taxon>Eumalacostraca</taxon>
        <taxon>Eucarida</taxon>
        <taxon>Decapoda</taxon>
        <taxon>Pleocyemata</taxon>
        <taxon>Brachyura</taxon>
        <taxon>Eubrachyura</taxon>
        <taxon>Portunoidea</taxon>
        <taxon>Portunidae</taxon>
        <taxon>Portuninae</taxon>
        <taxon>Portunus</taxon>
    </lineage>
</organism>
<protein>
    <submittedName>
        <fullName evidence="1">Uncharacterized protein</fullName>
    </submittedName>
</protein>
<sequence length="114" mass="13480">MWHRIILRRLCISASGVLWRHLEEGRLSHEWCRKYSLTLNLLLCVCLAHHRKIHSLRRLEGKGVEAQQTPQDLRHPILMKPGLRVHSPWLAQLSQFTLVSWQEDGVPEEARRQH</sequence>